<reference evidence="1 2" key="1">
    <citation type="submission" date="2015-04" db="EMBL/GenBank/DDBJ databases">
        <title>The draft genome sequence of Roseovarius sp.R12b.</title>
        <authorList>
            <person name="Li G."/>
            <person name="Lai Q."/>
            <person name="Shao Z."/>
            <person name="Yan P."/>
        </authorList>
    </citation>
    <scope>NUCLEOTIDE SEQUENCE [LARGE SCALE GENOMIC DNA]</scope>
    <source>
        <strain evidence="1 2">R12B</strain>
    </source>
</reference>
<accession>A0A0T5NXN7</accession>
<name>A0A0T5NXN7_9RHOB</name>
<proteinExistence type="predicted"/>
<dbReference type="AlphaFoldDB" id="A0A0T5NXN7"/>
<organism evidence="1 2">
    <name type="scientific">Roseovarius atlanticus</name>
    <dbReference type="NCBI Taxonomy" id="1641875"/>
    <lineage>
        <taxon>Bacteria</taxon>
        <taxon>Pseudomonadati</taxon>
        <taxon>Pseudomonadota</taxon>
        <taxon>Alphaproteobacteria</taxon>
        <taxon>Rhodobacterales</taxon>
        <taxon>Roseobacteraceae</taxon>
        <taxon>Roseovarius</taxon>
    </lineage>
</organism>
<comment type="caution">
    <text evidence="1">The sequence shown here is derived from an EMBL/GenBank/DDBJ whole genome shotgun (WGS) entry which is preliminary data.</text>
</comment>
<dbReference type="PATRIC" id="fig|1641875.4.peg.2736"/>
<dbReference type="Proteomes" id="UP000051295">
    <property type="component" value="Unassembled WGS sequence"/>
</dbReference>
<gene>
    <name evidence="1" type="ORF">XM53_03630</name>
</gene>
<protein>
    <submittedName>
        <fullName evidence="1">Uncharacterized protein</fullName>
    </submittedName>
</protein>
<evidence type="ECO:0000313" key="1">
    <source>
        <dbReference type="EMBL" id="KRS13688.1"/>
    </source>
</evidence>
<dbReference type="EMBL" id="LAXJ01000003">
    <property type="protein sequence ID" value="KRS13688.1"/>
    <property type="molecule type" value="Genomic_DNA"/>
</dbReference>
<sequence length="217" mass="23543">MGLTITAQKAEQIANGVWQLEMSPHEVRLFGAGAKTVGPRSVLLLKNYKFDEKASALSFDLEDAIALNIGTQSEAIAVSAIVQPQKVVAAGGSPVSGVVFGPGDQEFLSLAKELLNPPMAKAAAALLSGVRERSVGDLKRGKARNFSDTPDNFWYVIIQPQIQQLSITVRGTVDHFEPVADLPIKDDRGNTLFKLTSERDVPAALKMIFHAKRKHFH</sequence>
<keyword evidence="2" id="KW-1185">Reference proteome</keyword>
<evidence type="ECO:0000313" key="2">
    <source>
        <dbReference type="Proteomes" id="UP000051295"/>
    </source>
</evidence>
<dbReference type="RefSeq" id="WP_057790408.1">
    <property type="nucleotide sequence ID" value="NZ_LAXJ01000003.1"/>
</dbReference>
<dbReference type="OrthoDB" id="8446651at2"/>